<dbReference type="AlphaFoldDB" id="A0A0G1MVZ1"/>
<dbReference type="Proteomes" id="UP000034653">
    <property type="component" value="Unassembled WGS sequence"/>
</dbReference>
<evidence type="ECO:0000313" key="2">
    <source>
        <dbReference type="Proteomes" id="UP000034653"/>
    </source>
</evidence>
<organism evidence="1 2">
    <name type="scientific">Candidatus Woesebacteria bacterium GW2011_GWA1_45_8</name>
    <dbReference type="NCBI Taxonomy" id="1618559"/>
    <lineage>
        <taxon>Bacteria</taxon>
        <taxon>Candidatus Woeseibacteriota</taxon>
    </lineage>
</organism>
<proteinExistence type="predicted"/>
<comment type="caution">
    <text evidence="1">The sequence shown here is derived from an EMBL/GenBank/DDBJ whole genome shotgun (WGS) entry which is preliminary data.</text>
</comment>
<dbReference type="SUPFAM" id="SSF54523">
    <property type="entry name" value="Pili subunits"/>
    <property type="match status" value="1"/>
</dbReference>
<dbReference type="InterPro" id="IPR045584">
    <property type="entry name" value="Pilin-like"/>
</dbReference>
<evidence type="ECO:0000313" key="1">
    <source>
        <dbReference type="EMBL" id="KKU12352.1"/>
    </source>
</evidence>
<gene>
    <name evidence="1" type="ORF">UX19_C0002G0059</name>
</gene>
<protein>
    <recommendedName>
        <fullName evidence="3">Type II secretion system protein</fullName>
    </recommendedName>
</protein>
<evidence type="ECO:0008006" key="3">
    <source>
        <dbReference type="Google" id="ProtNLM"/>
    </source>
</evidence>
<accession>A0A0G1MVZ1</accession>
<name>A0A0G1MVZ1_9BACT</name>
<sequence>MLITIAIIGILATTSFILINPQRQLAKSRDTQRRTDLYSIATSVYQYSAEHSGALPDTDGDPATSNFPTSATCIGTGGGCFNLAGAGAAMPFDPKTGVATNTGYLIYKDANERVVISAVGETEPTITVTK</sequence>
<dbReference type="EMBL" id="LCLG01000002">
    <property type="protein sequence ID" value="KKU12352.1"/>
    <property type="molecule type" value="Genomic_DNA"/>
</dbReference>
<dbReference type="Gene3D" id="3.30.700.10">
    <property type="entry name" value="Glycoprotein, Type 4 Pilin"/>
    <property type="match status" value="1"/>
</dbReference>
<reference evidence="1 2" key="1">
    <citation type="journal article" date="2015" name="Nature">
        <title>rRNA introns, odd ribosomes, and small enigmatic genomes across a large radiation of phyla.</title>
        <authorList>
            <person name="Brown C.T."/>
            <person name="Hug L.A."/>
            <person name="Thomas B.C."/>
            <person name="Sharon I."/>
            <person name="Castelle C.J."/>
            <person name="Singh A."/>
            <person name="Wilkins M.J."/>
            <person name="Williams K.H."/>
            <person name="Banfield J.F."/>
        </authorList>
    </citation>
    <scope>NUCLEOTIDE SEQUENCE [LARGE SCALE GENOMIC DNA]</scope>
</reference>